<name>A0A5A8CCP8_CAFRO</name>
<evidence type="ECO:0000313" key="2">
    <source>
        <dbReference type="EMBL" id="KAA0149551.1"/>
    </source>
</evidence>
<evidence type="ECO:0000313" key="3">
    <source>
        <dbReference type="Proteomes" id="UP000323011"/>
    </source>
</evidence>
<protein>
    <submittedName>
        <fullName evidence="2">Uncharacterized protein</fullName>
    </submittedName>
</protein>
<gene>
    <name evidence="2" type="ORF">FNF29_05937</name>
</gene>
<keyword evidence="1" id="KW-0732">Signal</keyword>
<comment type="caution">
    <text evidence="2">The sequence shown here is derived from an EMBL/GenBank/DDBJ whole genome shotgun (WGS) entry which is preliminary data.</text>
</comment>
<keyword evidence="3" id="KW-1185">Reference proteome</keyword>
<sequence>MAAASTWGLSWLTGAAAEEPVPEPLEFATHWLVLLTTASDGVDAKIKFQQKEVRRVLATTLIRDAPGRPSVLQACTVEVDASSPETHEQVAFLRGLCGEGVSFPQLFLVPRTAEAAETSLKLAKLAAEESGDSVASCFRPVAITNLEQAVPLFPAGSGSHMEQFMALAEEDGARQGLKELLSPATGAATPNVWTSRVEDGKVWHVNTALFIPPGSSSTRAEPTCTVSGGRIDPRLGTKNRRLTAPPHVEGSLWARVALDDGEVIWENRRTRETLADAAMTDALKALRIDAVAPAPSSCAVM</sequence>
<proteinExistence type="predicted"/>
<accession>A0A5A8CCP8</accession>
<feature type="chain" id="PRO_5023025542" evidence="1">
    <location>
        <begin position="18"/>
        <end position="301"/>
    </location>
</feature>
<organism evidence="2 3">
    <name type="scientific">Cafeteria roenbergensis</name>
    <name type="common">Marine flagellate</name>
    <dbReference type="NCBI Taxonomy" id="33653"/>
    <lineage>
        <taxon>Eukaryota</taxon>
        <taxon>Sar</taxon>
        <taxon>Stramenopiles</taxon>
        <taxon>Bigyra</taxon>
        <taxon>Opalozoa</taxon>
        <taxon>Bicosoecida</taxon>
        <taxon>Cafeteriaceae</taxon>
        <taxon>Cafeteria</taxon>
    </lineage>
</organism>
<feature type="signal peptide" evidence="1">
    <location>
        <begin position="1"/>
        <end position="17"/>
    </location>
</feature>
<evidence type="ECO:0000256" key="1">
    <source>
        <dbReference type="SAM" id="SignalP"/>
    </source>
</evidence>
<reference evidence="2 3" key="1">
    <citation type="submission" date="2019-07" db="EMBL/GenBank/DDBJ databases">
        <title>Genomes of Cafeteria roenbergensis.</title>
        <authorList>
            <person name="Fischer M.G."/>
            <person name="Hackl T."/>
            <person name="Roman M."/>
        </authorList>
    </citation>
    <scope>NUCLEOTIDE SEQUENCE [LARGE SCALE GENOMIC DNA]</scope>
    <source>
        <strain evidence="2 3">BVI</strain>
    </source>
</reference>
<dbReference type="Proteomes" id="UP000323011">
    <property type="component" value="Unassembled WGS sequence"/>
</dbReference>
<dbReference type="AlphaFoldDB" id="A0A5A8CCP8"/>
<dbReference type="EMBL" id="VLTN01000042">
    <property type="protein sequence ID" value="KAA0149551.1"/>
    <property type="molecule type" value="Genomic_DNA"/>
</dbReference>